<keyword evidence="4 7" id="KW-0436">Ligase</keyword>
<dbReference type="Proteomes" id="UP000050509">
    <property type="component" value="Unassembled WGS sequence"/>
</dbReference>
<gene>
    <name evidence="7" type="ORF">SE17_27825</name>
</gene>
<dbReference type="InterPro" id="IPR020628">
    <property type="entry name" value="Formate_THF_ligase_CS"/>
</dbReference>
<dbReference type="InterPro" id="IPR027417">
    <property type="entry name" value="P-loop_NTPase"/>
</dbReference>
<dbReference type="InterPro" id="IPR000559">
    <property type="entry name" value="Formate_THF_ligase"/>
</dbReference>
<evidence type="ECO:0000256" key="4">
    <source>
        <dbReference type="ARBA" id="ARBA00022598"/>
    </source>
</evidence>
<accession>A0A0P9CXU8</accession>
<dbReference type="EC" id="6.3.4.3" evidence="2"/>
<dbReference type="GO" id="GO:0005524">
    <property type="term" value="F:ATP binding"/>
    <property type="evidence" value="ECO:0007669"/>
    <property type="project" value="UniProtKB-KW"/>
</dbReference>
<dbReference type="Gene3D" id="3.40.50.300">
    <property type="entry name" value="P-loop containing nucleotide triphosphate hydrolases"/>
    <property type="match status" value="1"/>
</dbReference>
<comment type="pathway">
    <text evidence="1">One-carbon metabolism; tetrahydrofolate interconversion.</text>
</comment>
<dbReference type="Gene3D" id="3.10.410.10">
    <property type="entry name" value="Formyltetrahydrofolate synthetase, domain 3"/>
    <property type="match status" value="1"/>
</dbReference>
<dbReference type="Gene3D" id="3.30.1510.10">
    <property type="entry name" value="Domain 2, N(10)-formyltetrahydrofolate synthetase"/>
    <property type="match status" value="1"/>
</dbReference>
<dbReference type="NCBIfam" id="NF010030">
    <property type="entry name" value="PRK13505.1"/>
    <property type="match status" value="1"/>
</dbReference>
<organism evidence="7 8">
    <name type="scientific">Kouleothrix aurantiaca</name>
    <dbReference type="NCBI Taxonomy" id="186479"/>
    <lineage>
        <taxon>Bacteria</taxon>
        <taxon>Bacillati</taxon>
        <taxon>Chloroflexota</taxon>
        <taxon>Chloroflexia</taxon>
        <taxon>Chloroflexales</taxon>
        <taxon>Roseiflexineae</taxon>
        <taxon>Roseiflexaceae</taxon>
        <taxon>Kouleothrix</taxon>
    </lineage>
</organism>
<dbReference type="PROSITE" id="PS00721">
    <property type="entry name" value="FTHFS_1"/>
    <property type="match status" value="1"/>
</dbReference>
<comment type="caution">
    <text evidence="7">The sequence shown here is derived from an EMBL/GenBank/DDBJ whole genome shotgun (WGS) entry which is preliminary data.</text>
</comment>
<keyword evidence="3" id="KW-0554">One-carbon metabolism</keyword>
<dbReference type="Pfam" id="PF01268">
    <property type="entry name" value="FTHFS"/>
    <property type="match status" value="1"/>
</dbReference>
<protein>
    <recommendedName>
        <fullName evidence="2">formate--tetrahydrofolate ligase</fullName>
        <ecNumber evidence="2">6.3.4.3</ecNumber>
    </recommendedName>
</protein>
<dbReference type="AlphaFoldDB" id="A0A0P9CXU8"/>
<keyword evidence="5" id="KW-0547">Nucleotide-binding</keyword>
<name>A0A0P9CXU8_9CHLR</name>
<proteinExistence type="predicted"/>
<dbReference type="GO" id="GO:0035999">
    <property type="term" value="P:tetrahydrofolate interconversion"/>
    <property type="evidence" value="ECO:0007669"/>
    <property type="project" value="UniProtKB-UniPathway"/>
</dbReference>
<feature type="non-terminal residue" evidence="7">
    <location>
        <position position="499"/>
    </location>
</feature>
<evidence type="ECO:0000256" key="2">
    <source>
        <dbReference type="ARBA" id="ARBA00012295"/>
    </source>
</evidence>
<dbReference type="FunFam" id="3.30.1510.10:FF:000009">
    <property type="entry name" value="Formate--tetrahydrofolate ligase"/>
    <property type="match status" value="1"/>
</dbReference>
<evidence type="ECO:0000313" key="7">
    <source>
        <dbReference type="EMBL" id="KPV50283.1"/>
    </source>
</evidence>
<evidence type="ECO:0000256" key="3">
    <source>
        <dbReference type="ARBA" id="ARBA00022563"/>
    </source>
</evidence>
<evidence type="ECO:0000313" key="8">
    <source>
        <dbReference type="Proteomes" id="UP000050509"/>
    </source>
</evidence>
<dbReference type="EMBL" id="LJCR01001478">
    <property type="protein sequence ID" value="KPV50283.1"/>
    <property type="molecule type" value="Genomic_DNA"/>
</dbReference>
<dbReference type="GO" id="GO:0004329">
    <property type="term" value="F:formate-tetrahydrofolate ligase activity"/>
    <property type="evidence" value="ECO:0007669"/>
    <property type="project" value="UniProtKB-EC"/>
</dbReference>
<dbReference type="UniPathway" id="UPA00193"/>
<sequence>MKTSLQIASEATIAPISAVAEQLGIPEQYVEYHGRSKAKIDLNLLDAYRDRPLGKYILVTAITPTPLGEGKTTTTIGLGMALNKIGKRAAIALRQSSLGPVFGIKGGGAGGGYSQVVPLEESIVHLNGDIHAIQQAHNQIAALVDNSWYHGNPLNIDPDRIVIRRAMDVNDRFLRNITIGLGGDKHGFPRDTGFDMTVASELMAILALATGSTAVEAIKSLRARIGKMVVAFTKDGKPVTADDVRAAGAAAVLMRETLKPNLMQTIENTPAFIHAGPFANIAHGNSSIVADQIALRLADYVVTEAGFGMDMGGEKFFDIKCRASGLWPAAAVVVATVRALKSHTGKYKITPGKPLPPELLAENPDDVLVGGANLRKQIANARAFGVPVVVALNAFPDDYPSEIEAVRQIAREAGAADMAVSSVFADGGAGGIDLAQKVVAAAESSNATPQFLYPLEMPIKGKIDAIARAIYGADGVSYTEQASEQIESFEANGFGNLPI</sequence>
<dbReference type="PATRIC" id="fig|186479.3.peg.1929"/>
<dbReference type="SUPFAM" id="SSF52540">
    <property type="entry name" value="P-loop containing nucleoside triphosphate hydrolases"/>
    <property type="match status" value="1"/>
</dbReference>
<evidence type="ECO:0000256" key="5">
    <source>
        <dbReference type="ARBA" id="ARBA00022741"/>
    </source>
</evidence>
<keyword evidence="6" id="KW-0067">ATP-binding</keyword>
<reference evidence="7 8" key="1">
    <citation type="submission" date="2015-09" db="EMBL/GenBank/DDBJ databases">
        <title>Draft genome sequence of Kouleothrix aurantiaca JCM 19913.</title>
        <authorList>
            <person name="Hemp J."/>
        </authorList>
    </citation>
    <scope>NUCLEOTIDE SEQUENCE [LARGE SCALE GENOMIC DNA]</scope>
    <source>
        <strain evidence="7 8">COM-B</strain>
    </source>
</reference>
<keyword evidence="8" id="KW-1185">Reference proteome</keyword>
<evidence type="ECO:0000256" key="1">
    <source>
        <dbReference type="ARBA" id="ARBA00004777"/>
    </source>
</evidence>
<evidence type="ECO:0000256" key="6">
    <source>
        <dbReference type="ARBA" id="ARBA00022840"/>
    </source>
</evidence>